<reference evidence="2" key="1">
    <citation type="submission" date="2016-11" db="EMBL/GenBank/DDBJ databases">
        <authorList>
            <person name="Varghese N."/>
            <person name="Submissions S."/>
        </authorList>
    </citation>
    <scope>NUCLEOTIDE SEQUENCE [LARGE SCALE GENOMIC DNA]</scope>
    <source>
        <strain evidence="2">USBA-503</strain>
    </source>
</reference>
<keyword evidence="2" id="KW-1185">Reference proteome</keyword>
<gene>
    <name evidence="1" type="ORF">SAMN05443507_12833</name>
</gene>
<proteinExistence type="predicted"/>
<sequence>MKIQKVILDEELLREIVGTMLSTIRQLMRENLEVAKKGQAYNNQC</sequence>
<dbReference type="AlphaFoldDB" id="A0A1M6WLW3"/>
<dbReference type="EMBL" id="FRAF01000028">
    <property type="protein sequence ID" value="SHK94525.1"/>
    <property type="molecule type" value="Genomic_DNA"/>
</dbReference>
<evidence type="ECO:0000313" key="2">
    <source>
        <dbReference type="Proteomes" id="UP000184016"/>
    </source>
</evidence>
<name>A0A1M6WLW3_9BACL</name>
<organism evidence="1 2">
    <name type="scientific">Alicyclobacillus tolerans</name>
    <dbReference type="NCBI Taxonomy" id="90970"/>
    <lineage>
        <taxon>Bacteria</taxon>
        <taxon>Bacillati</taxon>
        <taxon>Bacillota</taxon>
        <taxon>Bacilli</taxon>
        <taxon>Bacillales</taxon>
        <taxon>Alicyclobacillaceae</taxon>
        <taxon>Alicyclobacillus</taxon>
    </lineage>
</organism>
<accession>A0A1M6WLW3</accession>
<dbReference type="Proteomes" id="UP000184016">
    <property type="component" value="Unassembled WGS sequence"/>
</dbReference>
<dbReference type="STRING" id="1830138.SAMN05443507_12833"/>
<dbReference type="RefSeq" id="WP_165612025.1">
    <property type="nucleotide sequence ID" value="NZ_FRAF01000028.1"/>
</dbReference>
<evidence type="ECO:0000313" key="1">
    <source>
        <dbReference type="EMBL" id="SHK94525.1"/>
    </source>
</evidence>
<protein>
    <submittedName>
        <fullName evidence="1">Uncharacterized protein</fullName>
    </submittedName>
</protein>